<dbReference type="GO" id="GO:0003911">
    <property type="term" value="F:DNA ligase (NAD+) activity"/>
    <property type="evidence" value="ECO:0007669"/>
    <property type="project" value="UniProtKB-UniRule"/>
</dbReference>
<dbReference type="EC" id="6.5.1.2" evidence="7"/>
<organism evidence="10 11">
    <name type="scientific">Kluyvera genomosp. 2</name>
    <dbReference type="NCBI Taxonomy" id="2774054"/>
    <lineage>
        <taxon>Bacteria</taxon>
        <taxon>Pseudomonadati</taxon>
        <taxon>Pseudomonadota</taxon>
        <taxon>Gammaproteobacteria</taxon>
        <taxon>Enterobacterales</taxon>
        <taxon>Enterobacteriaceae</taxon>
        <taxon>Kluyvera</taxon>
    </lineage>
</organism>
<dbReference type="SUPFAM" id="SSF47781">
    <property type="entry name" value="RuvA domain 2-like"/>
    <property type="match status" value="1"/>
</dbReference>
<evidence type="ECO:0000256" key="6">
    <source>
        <dbReference type="ARBA" id="ARBA00034005"/>
    </source>
</evidence>
<dbReference type="Pfam" id="PF01653">
    <property type="entry name" value="DNA_ligase_aden"/>
    <property type="match status" value="1"/>
</dbReference>
<keyword evidence="1 7" id="KW-0436">Ligase</keyword>
<sequence length="558" mass="61897">MKPWIMGLVMLLMGPAQAVCPAWSPARAGQEIALLQGQIARWNEAYWRQGASEVSDDVYDQLAARLAQWQRCFGAGPPESGTLSPLNGTLRHPVAHTGVRKLADERAVKQWMQGKTGLWVQPKVDGVAVTLVYRDGLLYQAISRGDGLAGEDWTPQARRIPSLPKRVQGALANSVLQGEIFLRAEGHVQQQMGGMNARAKVAGLLMRRGQDTPLSMLSLFIWAWPDGPTAMSERLRLLAESGFELAQRYSHPLARAQDAVDWRARWVTTPLPFATDGIVLRTDKEPAGVQWQPTKGSWVAAWKYSPVGQVAQVNGIRFAIGRSGKVSVVATLEPVLLDDKWVRRVNVGSVSRWRGLDFTVGDQLLVSLAGQGIPRLDRVVWRGLDRTKPEPPTGEYHSLTCYFLTDSCRAQFLARLGWLSSPQALNFPGMGESAWRRLMIAQPFSHLFSWLELTVAELKATPGMTPERAGMLWHRFDMARRQPFRQWVRALGVPLPEAALRASGDASWRQLIARDELSWQTLPGVGWEKARSLVAFLHHPTIVSLAAKLRALGVAGFD</sequence>
<dbReference type="InterPro" id="IPR013839">
    <property type="entry name" value="DNAligase_adenylation"/>
</dbReference>
<comment type="similarity">
    <text evidence="7">Belongs to the NAD-dependent DNA ligase family. LigB subfamily.</text>
</comment>
<comment type="catalytic activity">
    <reaction evidence="6 7">
        <text>NAD(+) + (deoxyribonucleotide)n-3'-hydroxyl + 5'-phospho-(deoxyribonucleotide)m = (deoxyribonucleotide)n+m + AMP + beta-nicotinamide D-nucleotide.</text>
        <dbReference type="EC" id="6.5.1.2"/>
    </reaction>
</comment>
<dbReference type="Pfam" id="PF03120">
    <property type="entry name" value="OB_DNA_ligase"/>
    <property type="match status" value="1"/>
</dbReference>
<reference evidence="10 11" key="1">
    <citation type="submission" date="2018-03" db="EMBL/GenBank/DDBJ databases">
        <title>First report of an OXA-48+CTX-M-M-producing Kluyvera ascorbata clone recovered from patients admitted in a University Hospital in Madrid, Spain.</title>
        <authorList>
            <person name="Hernandez-Garcia M."/>
            <person name="Leon-Sampedro R."/>
            <person name="Perez-Viso B."/>
            <person name="Morosini M.I."/>
            <person name="Lopez-Fresnena N."/>
            <person name="Coque T.M."/>
            <person name="Bonten M."/>
            <person name="Malhotra-Kumar S."/>
            <person name="Ruiz-Garbajosa P."/>
            <person name="Canton R."/>
        </authorList>
    </citation>
    <scope>NUCLEOTIDE SEQUENCE [LARGE SCALE GENOMIC DNA]</scope>
    <source>
        <strain evidence="10 11">KA2</strain>
    </source>
</reference>
<evidence type="ECO:0000256" key="8">
    <source>
        <dbReference type="SAM" id="SignalP"/>
    </source>
</evidence>
<dbReference type="EMBL" id="PYHO01000003">
    <property type="protein sequence ID" value="PSR47738.1"/>
    <property type="molecule type" value="Genomic_DNA"/>
</dbReference>
<dbReference type="Gene3D" id="3.30.470.30">
    <property type="entry name" value="DNA ligase/mRNA capping enzyme"/>
    <property type="match status" value="1"/>
</dbReference>
<keyword evidence="5 7" id="KW-0234">DNA repair</keyword>
<dbReference type="GO" id="GO:0006260">
    <property type="term" value="P:DNA replication"/>
    <property type="evidence" value="ECO:0007669"/>
    <property type="project" value="UniProtKB-KW"/>
</dbReference>
<dbReference type="Gene3D" id="2.40.50.140">
    <property type="entry name" value="Nucleic acid-binding proteins"/>
    <property type="match status" value="1"/>
</dbReference>
<dbReference type="NCBIfam" id="NF005987">
    <property type="entry name" value="PRK08097.1"/>
    <property type="match status" value="1"/>
</dbReference>
<dbReference type="InterPro" id="IPR012340">
    <property type="entry name" value="NA-bd_OB-fold"/>
</dbReference>
<dbReference type="InterPro" id="IPR010994">
    <property type="entry name" value="RuvA_2-like"/>
</dbReference>
<dbReference type="PROSITE" id="PS01055">
    <property type="entry name" value="DNA_LIGASE_N1"/>
    <property type="match status" value="1"/>
</dbReference>
<dbReference type="SUPFAM" id="SSF56091">
    <property type="entry name" value="DNA ligase/mRNA capping enzyme, catalytic domain"/>
    <property type="match status" value="1"/>
</dbReference>
<name>A0A2T2Y5L9_9ENTR</name>
<evidence type="ECO:0000256" key="3">
    <source>
        <dbReference type="ARBA" id="ARBA00022763"/>
    </source>
</evidence>
<feature type="chain" id="PRO_5015433006" description="DNA ligase B" evidence="8">
    <location>
        <begin position="19"/>
        <end position="558"/>
    </location>
</feature>
<feature type="signal peptide" evidence="8">
    <location>
        <begin position="1"/>
        <end position="18"/>
    </location>
</feature>
<feature type="domain" description="NAD-dependent DNA ligase N-terminal" evidence="9">
    <location>
        <begin position="27"/>
        <end position="424"/>
    </location>
</feature>
<evidence type="ECO:0000256" key="1">
    <source>
        <dbReference type="ARBA" id="ARBA00022598"/>
    </source>
</evidence>
<evidence type="ECO:0000256" key="5">
    <source>
        <dbReference type="ARBA" id="ARBA00023204"/>
    </source>
</evidence>
<dbReference type="InterPro" id="IPR020923">
    <property type="entry name" value="DNA_ligase_B"/>
</dbReference>
<dbReference type="PANTHER" id="PTHR47810:SF1">
    <property type="entry name" value="DNA LIGASE B"/>
    <property type="match status" value="1"/>
</dbReference>
<dbReference type="HAMAP" id="MF_01587">
    <property type="entry name" value="DNA_ligase_B"/>
    <property type="match status" value="1"/>
</dbReference>
<feature type="active site" description="N6-AMP-lysine intermediate" evidence="7">
    <location>
        <position position="123"/>
    </location>
</feature>
<dbReference type="PROSITE" id="PS01056">
    <property type="entry name" value="DNA_LIGASE_N2"/>
    <property type="match status" value="1"/>
</dbReference>
<evidence type="ECO:0000256" key="2">
    <source>
        <dbReference type="ARBA" id="ARBA00022705"/>
    </source>
</evidence>
<accession>A0A2T2Y5L9</accession>
<keyword evidence="3 7" id="KW-0227">DNA damage</keyword>
<dbReference type="InterPro" id="IPR004150">
    <property type="entry name" value="NAD_DNA_ligase_OB"/>
</dbReference>
<evidence type="ECO:0000313" key="10">
    <source>
        <dbReference type="EMBL" id="PSR47738.1"/>
    </source>
</evidence>
<dbReference type="SUPFAM" id="SSF50249">
    <property type="entry name" value="Nucleic acid-binding proteins"/>
    <property type="match status" value="1"/>
</dbReference>
<dbReference type="RefSeq" id="WP_106924948.1">
    <property type="nucleotide sequence ID" value="NZ_CABMMU010000003.1"/>
</dbReference>
<dbReference type="AlphaFoldDB" id="A0A2T2Y5L9"/>
<dbReference type="InterPro" id="IPR050326">
    <property type="entry name" value="NAD_dep_DNA_ligaseB"/>
</dbReference>
<gene>
    <name evidence="7" type="primary">ligB</name>
    <name evidence="10" type="ORF">C8256_05275</name>
</gene>
<dbReference type="GO" id="GO:0006281">
    <property type="term" value="P:DNA repair"/>
    <property type="evidence" value="ECO:0007669"/>
    <property type="project" value="UniProtKB-KW"/>
</dbReference>
<keyword evidence="4 7" id="KW-0520">NAD</keyword>
<dbReference type="InterPro" id="IPR018239">
    <property type="entry name" value="DNA_ligase_AS"/>
</dbReference>
<dbReference type="SMART" id="SM00532">
    <property type="entry name" value="LIGANc"/>
    <property type="match status" value="1"/>
</dbReference>
<keyword evidence="8" id="KW-0732">Signal</keyword>
<dbReference type="Proteomes" id="UP000240892">
    <property type="component" value="Unassembled WGS sequence"/>
</dbReference>
<proteinExistence type="inferred from homology"/>
<keyword evidence="2 7" id="KW-0235">DNA replication</keyword>
<evidence type="ECO:0000313" key="11">
    <source>
        <dbReference type="Proteomes" id="UP000240892"/>
    </source>
</evidence>
<evidence type="ECO:0000256" key="4">
    <source>
        <dbReference type="ARBA" id="ARBA00023027"/>
    </source>
</evidence>
<dbReference type="Gene3D" id="1.10.287.610">
    <property type="entry name" value="Helix hairpin bin"/>
    <property type="match status" value="1"/>
</dbReference>
<comment type="function">
    <text evidence="7">Catalyzes the formation of phosphodiester linkages between 5'-phosphoryl and 3'-hydroxyl groups in double-stranded DNA using NAD as a coenzyme and as the energy source for the reaction.</text>
</comment>
<dbReference type="PANTHER" id="PTHR47810">
    <property type="entry name" value="DNA LIGASE"/>
    <property type="match status" value="1"/>
</dbReference>
<evidence type="ECO:0000259" key="9">
    <source>
        <dbReference type="SMART" id="SM00532"/>
    </source>
</evidence>
<evidence type="ECO:0000256" key="7">
    <source>
        <dbReference type="HAMAP-Rule" id="MF_01587"/>
    </source>
</evidence>
<protein>
    <recommendedName>
        <fullName evidence="7">DNA ligase B</fullName>
        <ecNumber evidence="7">6.5.1.2</ecNumber>
    </recommendedName>
    <alternativeName>
        <fullName evidence="7">Polydeoxyribonucleotide synthase [NAD(+)] B</fullName>
    </alternativeName>
</protein>
<comment type="caution">
    <text evidence="10">The sequence shown here is derived from an EMBL/GenBank/DDBJ whole genome shotgun (WGS) entry which is preliminary data.</text>
</comment>
<dbReference type="InterPro" id="IPR013840">
    <property type="entry name" value="DNAligase_N"/>
</dbReference>
<keyword evidence="11" id="KW-1185">Reference proteome</keyword>
<dbReference type="InterPro" id="IPR033136">
    <property type="entry name" value="DNA_ligase_CS"/>
</dbReference>